<gene>
    <name evidence="2" type="ORF">SAMN05444164_3318</name>
</gene>
<dbReference type="AlphaFoldDB" id="A0A1H4X1S3"/>
<feature type="region of interest" description="Disordered" evidence="1">
    <location>
        <begin position="159"/>
        <end position="188"/>
    </location>
</feature>
<feature type="region of interest" description="Disordered" evidence="1">
    <location>
        <begin position="83"/>
        <end position="109"/>
    </location>
</feature>
<protein>
    <submittedName>
        <fullName evidence="2">Uncharacterized protein</fullName>
    </submittedName>
</protein>
<dbReference type="Proteomes" id="UP000198992">
    <property type="component" value="Unassembled WGS sequence"/>
</dbReference>
<evidence type="ECO:0000256" key="1">
    <source>
        <dbReference type="SAM" id="MobiDB-lite"/>
    </source>
</evidence>
<evidence type="ECO:0000313" key="3">
    <source>
        <dbReference type="Proteomes" id="UP000198992"/>
    </source>
</evidence>
<proteinExistence type="predicted"/>
<name>A0A1H4X1S3_9BRAD</name>
<sequence length="230" mass="25189">MSQDVRLSIFSLSTDLAHCWRRTQRRAGGQVTVRYHPTMVDNILDGGLVRRARAEAGADRLCRNATASIDVNAAREAAFAERPPAASLRRHASRKQTLPPRFDDAITRDGHGRNGDHCILAPNSRGGTPADRSFGQRCSINYPSPIVWSICSSNDQANLRNTGPGFSGRGLPASPVEQERPPRRRASPCRFRTDGFEAANVDELNALRFGRHEAEPVAKATEAVSRTCCS</sequence>
<evidence type="ECO:0000313" key="2">
    <source>
        <dbReference type="EMBL" id="SEC98888.1"/>
    </source>
</evidence>
<organism evidence="2 3">
    <name type="scientific">Bradyrhizobium erythrophlei</name>
    <dbReference type="NCBI Taxonomy" id="1437360"/>
    <lineage>
        <taxon>Bacteria</taxon>
        <taxon>Pseudomonadati</taxon>
        <taxon>Pseudomonadota</taxon>
        <taxon>Alphaproteobacteria</taxon>
        <taxon>Hyphomicrobiales</taxon>
        <taxon>Nitrobacteraceae</taxon>
        <taxon>Bradyrhizobium</taxon>
    </lineage>
</organism>
<accession>A0A1H4X1S3</accession>
<dbReference type="EMBL" id="FNTH01000001">
    <property type="protein sequence ID" value="SEC98888.1"/>
    <property type="molecule type" value="Genomic_DNA"/>
</dbReference>
<reference evidence="2 3" key="1">
    <citation type="submission" date="2016-10" db="EMBL/GenBank/DDBJ databases">
        <authorList>
            <person name="de Groot N.N."/>
        </authorList>
    </citation>
    <scope>NUCLEOTIDE SEQUENCE [LARGE SCALE GENOMIC DNA]</scope>
    <source>
        <strain evidence="2 3">MT12</strain>
    </source>
</reference>